<reference evidence="1 2" key="1">
    <citation type="submission" date="2019-01" db="EMBL/GenBank/DDBJ databases">
        <title>Genome sequencing of the rare red list fungi Fomitopsis rosea.</title>
        <authorList>
            <person name="Buettner E."/>
            <person name="Kellner H."/>
        </authorList>
    </citation>
    <scope>NUCLEOTIDE SEQUENCE [LARGE SCALE GENOMIC DNA]</scope>
    <source>
        <strain evidence="1 2">DSM 105464</strain>
    </source>
</reference>
<evidence type="ECO:0000313" key="1">
    <source>
        <dbReference type="EMBL" id="TFY60489.1"/>
    </source>
</evidence>
<proteinExistence type="predicted"/>
<sequence>MSTSSQQGLHPKPLTRKTFLIKNVRLPVTPDDGSKSTINQLYNVTCGDGRVDAVEPTDKAGAVCGNDEELSERFDVILDARGVGILLPGFVSHFTDTELQSAEIELFNRLCHAHIHLDKCFLLDRCDELRTGDFAEALKVTAKAKAAFPSDLTDLYNRGKRLVIDSVQCGVTAMRAHVEVDKTVRMNCLDIGLKLKDEFQTVCDMQICAFAQDPLFDAASNGRPGGNYTLLQEAAKRKGVQAVGSAPYVEPSLEQAKRNMTLILDTAYESSLHADFHLDYNLDPTAEPLIWYLLEQLQERIKSGRWADGARVCVGHATRLSLFSKEEWTRFRTTVEENKLPVTLVGLPPSDMYMMGRGQPGSPRATLNVSRLEREHGVKVAMAVNNVENAFTPQGTTDPLALCPMGVAVFQYGTKKGCRTLIEAVTITARKAIAAPSRQSLTPVKGDAADFVLLHENDSLYSVALSPCYTRTVIKNGEVVATRRADKWIRLVAQQ</sequence>
<dbReference type="GO" id="GO:0016814">
    <property type="term" value="F:hydrolase activity, acting on carbon-nitrogen (but not peptide) bonds, in cyclic amidines"/>
    <property type="evidence" value="ECO:0007669"/>
    <property type="project" value="TreeGrafter"/>
</dbReference>
<dbReference type="InterPro" id="IPR052349">
    <property type="entry name" value="Metallo-hydrolase_Enzymes"/>
</dbReference>
<accession>A0A4Y9YHS5</accession>
<dbReference type="AlphaFoldDB" id="A0A4Y9YHS5"/>
<name>A0A4Y9YHS5_9APHY</name>
<dbReference type="STRING" id="34475.A0A4Y9YHS5"/>
<dbReference type="PANTHER" id="PTHR32027">
    <property type="entry name" value="CYTOSINE DEAMINASE"/>
    <property type="match status" value="1"/>
</dbReference>
<dbReference type="Gene3D" id="3.20.20.140">
    <property type="entry name" value="Metal-dependent hydrolases"/>
    <property type="match status" value="1"/>
</dbReference>
<evidence type="ECO:0000313" key="2">
    <source>
        <dbReference type="Proteomes" id="UP000298390"/>
    </source>
</evidence>
<dbReference type="PANTHER" id="PTHR32027:SF0">
    <property type="entry name" value="CYTOSINE DEAMINASE"/>
    <property type="match status" value="1"/>
</dbReference>
<protein>
    <recommendedName>
        <fullName evidence="3">Cytosine deaminase</fullName>
    </recommendedName>
</protein>
<dbReference type="Proteomes" id="UP000298390">
    <property type="component" value="Unassembled WGS sequence"/>
</dbReference>
<organism evidence="1 2">
    <name type="scientific">Rhodofomes roseus</name>
    <dbReference type="NCBI Taxonomy" id="34475"/>
    <lineage>
        <taxon>Eukaryota</taxon>
        <taxon>Fungi</taxon>
        <taxon>Dikarya</taxon>
        <taxon>Basidiomycota</taxon>
        <taxon>Agaricomycotina</taxon>
        <taxon>Agaricomycetes</taxon>
        <taxon>Polyporales</taxon>
        <taxon>Rhodofomes</taxon>
    </lineage>
</organism>
<gene>
    <name evidence="1" type="ORF">EVJ58_g5113</name>
</gene>
<dbReference type="EMBL" id="SEKV01000251">
    <property type="protein sequence ID" value="TFY60489.1"/>
    <property type="molecule type" value="Genomic_DNA"/>
</dbReference>
<evidence type="ECO:0008006" key="3">
    <source>
        <dbReference type="Google" id="ProtNLM"/>
    </source>
</evidence>
<dbReference type="SUPFAM" id="SSF51556">
    <property type="entry name" value="Metallo-dependent hydrolases"/>
    <property type="match status" value="1"/>
</dbReference>
<comment type="caution">
    <text evidence="1">The sequence shown here is derived from an EMBL/GenBank/DDBJ whole genome shotgun (WGS) entry which is preliminary data.</text>
</comment>
<dbReference type="InterPro" id="IPR032466">
    <property type="entry name" value="Metal_Hydrolase"/>
</dbReference>